<dbReference type="Pfam" id="PF23023">
    <property type="entry name" value="Anti-Pycsar_Apyc1"/>
    <property type="match status" value="1"/>
</dbReference>
<dbReference type="GO" id="GO:0052170">
    <property type="term" value="P:symbiont-mediated suppression of host innate immune response"/>
    <property type="evidence" value="ECO:0007669"/>
    <property type="project" value="UniProtKB-KW"/>
</dbReference>
<evidence type="ECO:0000256" key="1">
    <source>
        <dbReference type="ARBA" id="ARBA00022581"/>
    </source>
</evidence>
<dbReference type="InterPro" id="IPR036866">
    <property type="entry name" value="RibonucZ/Hydroxyglut_hydro"/>
</dbReference>
<dbReference type="Proteomes" id="UP000026906">
    <property type="component" value="Segment"/>
</dbReference>
<dbReference type="SUPFAM" id="SSF56281">
    <property type="entry name" value="Metallo-hydrolase/oxidoreductase"/>
    <property type="match status" value="1"/>
</dbReference>
<evidence type="ECO:0000256" key="4">
    <source>
        <dbReference type="ARBA" id="ARBA00034293"/>
    </source>
</evidence>
<evidence type="ECO:0000256" key="5">
    <source>
        <dbReference type="ARBA" id="ARBA00034308"/>
    </source>
</evidence>
<comment type="function">
    <text evidence="4">Counteracts the host Pycsar antiviral defense system. Phosphodiesterase that enables metal-dependent hydrolysis of host cyclic nucleotide Pycsar defense signals such as cCMP and cUMP.</text>
</comment>
<keyword evidence="3" id="KW-0899">Viral immunoevasion</keyword>
<dbReference type="SMART" id="SM00849">
    <property type="entry name" value="Lactamase_B"/>
    <property type="match status" value="1"/>
</dbReference>
<feature type="domain" description="Metallo-beta-lactamase" evidence="6">
    <location>
        <begin position="17"/>
        <end position="219"/>
    </location>
</feature>
<dbReference type="InterPro" id="IPR001279">
    <property type="entry name" value="Metallo-B-lactamas"/>
</dbReference>
<evidence type="ECO:0000313" key="7">
    <source>
        <dbReference type="EMBL" id="AHZ10810.1"/>
    </source>
</evidence>
<dbReference type="PANTHER" id="PTHR43546">
    <property type="entry name" value="UPF0173 METAL-DEPENDENT HYDROLASE MJ1163-RELATED"/>
    <property type="match status" value="1"/>
</dbReference>
<dbReference type="EMBL" id="KJ489401">
    <property type="protein sequence ID" value="AHZ10810.1"/>
    <property type="molecule type" value="Genomic_DNA"/>
</dbReference>
<dbReference type="InterPro" id="IPR050114">
    <property type="entry name" value="UPF0173_UPF0282_UlaG_hydrolase"/>
</dbReference>
<sequence length="249" mass="28903">MLKFIGRGSAFNTEEGSNSAYFIYGKELILIDCGTETFKRLNESGILKEFTNIRVLVTHTHDDHVGSLASLILYNYFCMGEMKEKNIWVYSPYDIKLKDVLHKAGCSTEYYHPRNFDNNIDMKFEDYEDIEIVAVPQKHVEEILSYGYVIEVDGKTIYYSGDTCLLPWFVKKPTIINKFDYIYQDTSWLHYEGNVHLSLANLVNAVPDMKLRERIYCMHLDHGMINNEVHVKSLGLNMVEVEECFKSGM</sequence>
<dbReference type="Gene3D" id="3.60.15.10">
    <property type="entry name" value="Ribonuclease Z/Hydroxyacylglutathione hydrolase-like"/>
    <property type="match status" value="1"/>
</dbReference>
<organism evidence="7 8">
    <name type="scientific">Bacillus phage Megatron</name>
    <dbReference type="NCBI Taxonomy" id="1486661"/>
    <lineage>
        <taxon>Viruses</taxon>
        <taxon>Duplodnaviria</taxon>
        <taxon>Heunggongvirae</taxon>
        <taxon>Uroviricota</taxon>
        <taxon>Caudoviricetes</taxon>
        <taxon>Herelleviridae</taxon>
        <taxon>Bastillevirinae</taxon>
        <taxon>Wphvirus</taxon>
        <taxon>Wphvirus megatron</taxon>
    </lineage>
</organism>
<proteinExistence type="inferred from homology"/>
<accession>A0A024B2Z5</accession>
<keyword evidence="2" id="KW-1090">Inhibition of host innate immune response by virus</keyword>
<keyword evidence="7" id="KW-0378">Hydrolase</keyword>
<evidence type="ECO:0000256" key="2">
    <source>
        <dbReference type="ARBA" id="ARBA00022632"/>
    </source>
</evidence>
<evidence type="ECO:0000259" key="6">
    <source>
        <dbReference type="SMART" id="SM00849"/>
    </source>
</evidence>
<evidence type="ECO:0000256" key="3">
    <source>
        <dbReference type="ARBA" id="ARBA00023280"/>
    </source>
</evidence>
<keyword evidence="1" id="KW-0945">Host-virus interaction</keyword>
<reference evidence="8" key="1">
    <citation type="submission" date="2014-09" db="EMBL/GenBank/DDBJ databases">
        <authorList>
            <person name="Sauder A.B."/>
            <person name="McKenzie Q.R."/>
            <person name="Temple L.M."/>
            <person name="Alexis B.K."/>
            <person name="Al-Atrache Z."/>
            <person name="Lewis L.O."/>
            <person name="Loesser-Casey K.E."/>
            <person name="Mitchell K.J."/>
        </authorList>
    </citation>
    <scope>NUCLEOTIDE SEQUENCE [LARGE SCALE GENOMIC DNA]</scope>
</reference>
<dbReference type="GO" id="GO:0016787">
    <property type="term" value="F:hydrolase activity"/>
    <property type="evidence" value="ECO:0007669"/>
    <property type="project" value="UniProtKB-KW"/>
</dbReference>
<dbReference type="RefSeq" id="YP_009036299.1">
    <property type="nucleotide sequence ID" value="NC_024211.1"/>
</dbReference>
<protein>
    <submittedName>
        <fullName evidence="7">Beta-lactamase domain containing hydrolase</fullName>
    </submittedName>
</protein>
<name>A0A024B2Z5_9CAUD</name>
<comment type="similarity">
    <text evidence="5">Belongs to the anti-Pycsar protein Apyc1 family.</text>
</comment>
<dbReference type="KEGG" id="vg:19525937"/>
<dbReference type="GeneID" id="19525937"/>
<keyword evidence="8" id="KW-1185">Reference proteome</keyword>
<evidence type="ECO:0000313" key="8">
    <source>
        <dbReference type="Proteomes" id="UP000026906"/>
    </source>
</evidence>